<evidence type="ECO:0000259" key="6">
    <source>
        <dbReference type="PROSITE" id="PS51194"/>
    </source>
</evidence>
<accession>A0A087USK7</accession>
<dbReference type="EMBL" id="KK121373">
    <property type="protein sequence ID" value="KFM80346.1"/>
    <property type="molecule type" value="Genomic_DNA"/>
</dbReference>
<dbReference type="GO" id="GO:0003723">
    <property type="term" value="F:RNA binding"/>
    <property type="evidence" value="ECO:0007669"/>
    <property type="project" value="TreeGrafter"/>
</dbReference>
<evidence type="ECO:0000256" key="3">
    <source>
        <dbReference type="ARBA" id="ARBA00022801"/>
    </source>
</evidence>
<dbReference type="Pfam" id="PF21010">
    <property type="entry name" value="HA2_C"/>
    <property type="match status" value="1"/>
</dbReference>
<dbReference type="SUPFAM" id="SSF52540">
    <property type="entry name" value="P-loop containing nucleoside triphosphate hydrolases"/>
    <property type="match status" value="2"/>
</dbReference>
<dbReference type="AlphaFoldDB" id="A0A087USK7"/>
<keyword evidence="7" id="KW-0347">Helicase</keyword>
<name>A0A087USK7_STEMI</name>
<feature type="domain" description="Tudor" evidence="4">
    <location>
        <begin position="726"/>
        <end position="789"/>
    </location>
</feature>
<dbReference type="Gene3D" id="3.40.50.300">
    <property type="entry name" value="P-loop containing nucleotide triphosphate hydrolases"/>
    <property type="match status" value="2"/>
</dbReference>
<dbReference type="InterPro" id="IPR007502">
    <property type="entry name" value="Helicase-assoc_dom"/>
</dbReference>
<keyword evidence="7" id="KW-0067">ATP-binding</keyword>
<dbReference type="InterPro" id="IPR047384">
    <property type="entry name" value="Tudor_TDRD9"/>
</dbReference>
<dbReference type="CDD" id="cd20431">
    <property type="entry name" value="Tudor_TDRD9"/>
    <property type="match status" value="1"/>
</dbReference>
<feature type="non-terminal residue" evidence="7">
    <location>
        <position position="795"/>
    </location>
</feature>
<dbReference type="InterPro" id="IPR014001">
    <property type="entry name" value="Helicase_ATP-bd"/>
</dbReference>
<evidence type="ECO:0000256" key="2">
    <source>
        <dbReference type="ARBA" id="ARBA00022490"/>
    </source>
</evidence>
<dbReference type="Gene3D" id="2.30.30.140">
    <property type="match status" value="1"/>
</dbReference>
<proteinExistence type="predicted"/>
<dbReference type="PROSITE" id="PS51194">
    <property type="entry name" value="HELICASE_CTER"/>
    <property type="match status" value="1"/>
</dbReference>
<dbReference type="PANTHER" id="PTHR18934">
    <property type="entry name" value="ATP-DEPENDENT RNA HELICASE"/>
    <property type="match status" value="1"/>
</dbReference>
<dbReference type="OMA" id="QRSAYCS"/>
<evidence type="ECO:0000256" key="1">
    <source>
        <dbReference type="ARBA" id="ARBA00013352"/>
    </source>
</evidence>
<evidence type="ECO:0000313" key="8">
    <source>
        <dbReference type="Proteomes" id="UP000054359"/>
    </source>
</evidence>
<organism evidence="7 8">
    <name type="scientific">Stegodyphus mimosarum</name>
    <name type="common">African social velvet spider</name>
    <dbReference type="NCBI Taxonomy" id="407821"/>
    <lineage>
        <taxon>Eukaryota</taxon>
        <taxon>Metazoa</taxon>
        <taxon>Ecdysozoa</taxon>
        <taxon>Arthropoda</taxon>
        <taxon>Chelicerata</taxon>
        <taxon>Arachnida</taxon>
        <taxon>Araneae</taxon>
        <taxon>Araneomorphae</taxon>
        <taxon>Entelegynae</taxon>
        <taxon>Eresoidea</taxon>
        <taxon>Eresidae</taxon>
        <taxon>Stegodyphus</taxon>
    </lineage>
</organism>
<protein>
    <recommendedName>
        <fullName evidence="1">Probable ATP-dependent RNA helicase spindle-E</fullName>
    </recommendedName>
</protein>
<dbReference type="GO" id="GO:0004386">
    <property type="term" value="F:helicase activity"/>
    <property type="evidence" value="ECO:0007669"/>
    <property type="project" value="UniProtKB-KW"/>
</dbReference>
<evidence type="ECO:0000259" key="4">
    <source>
        <dbReference type="PROSITE" id="PS50304"/>
    </source>
</evidence>
<dbReference type="Gene3D" id="1.20.120.1080">
    <property type="match status" value="1"/>
</dbReference>
<dbReference type="InterPro" id="IPR001650">
    <property type="entry name" value="Helicase_C-like"/>
</dbReference>
<dbReference type="FunFam" id="1.20.120.1080:FF:000081">
    <property type="entry name" value="Tudor domain containing 9"/>
    <property type="match status" value="1"/>
</dbReference>
<keyword evidence="7" id="KW-0547">Nucleotide-binding</keyword>
<keyword evidence="3" id="KW-0378">Hydrolase</keyword>
<feature type="domain" description="Helicase ATP-binding" evidence="5">
    <location>
        <begin position="1"/>
        <end position="92"/>
    </location>
</feature>
<dbReference type="STRING" id="407821.A0A087USK7"/>
<sequence>MDAQTSADTRLTYVTTGILLEKLVNSRRMDMYTHVIIDEVHERDKDVDFALLLVKKFLKTNSQRVKVILMSATFDSSSFAKYFTLSSKGDSAPVIEVYGKSKEVTEHYLPELQTLIKRMPEFDICKPMLDPCLYEAVMKLMCVFDKIEKAEQNASHEQEYAPVRGAVLIFLPGYDEIAALSDTLKNPSFNKKYWIIPLHSSITLEEQSKVFKDAPPHHRKVIISTNIAESSITVPDVKYVIDFCLTKNLVTDQYTNYTCLQLEWASKSNCIQRKGRAGRVDIGRVYRMVPRSFYDELPEYGTPEIKRVPLTSTILHVKKLNICEPLEMLAFALEPPNILDIENAIIQLKEALGLLAKGSNPYDGELTFVGQVMANLPLDIKLSKLIIFGFVFHCLEECIIIAASLSLQSFFARPFQKALEAYRSRLAWANDTFSDCLAYLNAYKTWREFMSQSRFRQPGGLSENKWCELNFIQMRRIREVDLLIKEIKSRLANHGIQEHHHHQNIARQSEESKILMLKVVIAGAFFPHYFLQENLDEQEIEREINENDPHSTVVITGLPPDQGLLYAFALKDMMACCGDSMDIEFEGQKAYIKFHRKSDINASSILQSVYLAVKMRLLRIPLGLAVFSHAEAERKIQQIRQSKSSLSENKFPINRYAVKLNPFSKIKRIPLPPPINRYTQIFISHFINCGHFWAQSPTLENTNYLKFLDLSINKRQGQNLMPLTHKPVPEMLCLAPYSDAESGIMPKYYRAQIQKVMGSTVEVFFIDYGNVENVEVEQLREIDENTPDVLTTPAL</sequence>
<gene>
    <name evidence="7" type="ORF">X975_16912</name>
</gene>
<dbReference type="InterPro" id="IPR002999">
    <property type="entry name" value="Tudor"/>
</dbReference>
<dbReference type="Pfam" id="PF00271">
    <property type="entry name" value="Helicase_C"/>
    <property type="match status" value="1"/>
</dbReference>
<dbReference type="Proteomes" id="UP000054359">
    <property type="component" value="Unassembled WGS sequence"/>
</dbReference>
<dbReference type="InterPro" id="IPR027417">
    <property type="entry name" value="P-loop_NTPase"/>
</dbReference>
<dbReference type="OrthoDB" id="66977at2759"/>
<dbReference type="SMART" id="SM00490">
    <property type="entry name" value="HELICc"/>
    <property type="match status" value="1"/>
</dbReference>
<dbReference type="Pfam" id="PF00567">
    <property type="entry name" value="TUDOR"/>
    <property type="match status" value="1"/>
</dbReference>
<dbReference type="PANTHER" id="PTHR18934:SF113">
    <property type="entry name" value="ATP-DEPENDENT RNA HELICASE TDRD9"/>
    <property type="match status" value="1"/>
</dbReference>
<feature type="domain" description="Helicase C-terminal" evidence="6">
    <location>
        <begin position="155"/>
        <end position="321"/>
    </location>
</feature>
<dbReference type="CDD" id="cd18791">
    <property type="entry name" value="SF2_C_RHA"/>
    <property type="match status" value="1"/>
</dbReference>
<dbReference type="PROSITE" id="PS51192">
    <property type="entry name" value="HELICASE_ATP_BIND_1"/>
    <property type="match status" value="1"/>
</dbReference>
<dbReference type="SUPFAM" id="SSF63748">
    <property type="entry name" value="Tudor/PWWP/MBT"/>
    <property type="match status" value="1"/>
</dbReference>
<keyword evidence="8" id="KW-1185">Reference proteome</keyword>
<dbReference type="GO" id="GO:0016787">
    <property type="term" value="F:hydrolase activity"/>
    <property type="evidence" value="ECO:0007669"/>
    <property type="project" value="UniProtKB-KW"/>
</dbReference>
<keyword evidence="2" id="KW-0963">Cytoplasm</keyword>
<evidence type="ECO:0000313" key="7">
    <source>
        <dbReference type="EMBL" id="KFM80346.1"/>
    </source>
</evidence>
<evidence type="ECO:0000259" key="5">
    <source>
        <dbReference type="PROSITE" id="PS51192"/>
    </source>
</evidence>
<dbReference type="PROSITE" id="PS50304">
    <property type="entry name" value="TUDOR"/>
    <property type="match status" value="1"/>
</dbReference>
<reference evidence="7 8" key="1">
    <citation type="submission" date="2013-11" db="EMBL/GenBank/DDBJ databases">
        <title>Genome sequencing of Stegodyphus mimosarum.</title>
        <authorList>
            <person name="Bechsgaard J."/>
        </authorList>
    </citation>
    <scope>NUCLEOTIDE SEQUENCE [LARGE SCALE GENOMIC DNA]</scope>
</reference>
<dbReference type="SMART" id="SM00847">
    <property type="entry name" value="HA2"/>
    <property type="match status" value="1"/>
</dbReference>
<dbReference type="SMART" id="SM00333">
    <property type="entry name" value="TUDOR"/>
    <property type="match status" value="1"/>
</dbReference>